<dbReference type="AlphaFoldDB" id="A0A7J3XY13"/>
<protein>
    <recommendedName>
        <fullName evidence="2">DUF3194 domain-containing protein</fullName>
    </recommendedName>
</protein>
<reference evidence="1" key="1">
    <citation type="journal article" date="2020" name="mSystems">
        <title>Genome- and Community-Level Interaction Insights into Carbon Utilization and Element Cycling Functions of Hydrothermarchaeota in Hydrothermal Sediment.</title>
        <authorList>
            <person name="Zhou Z."/>
            <person name="Liu Y."/>
            <person name="Xu W."/>
            <person name="Pan J."/>
            <person name="Luo Z.H."/>
            <person name="Li M."/>
        </authorList>
    </citation>
    <scope>NUCLEOTIDE SEQUENCE [LARGE SCALE GENOMIC DNA]</scope>
    <source>
        <strain evidence="1">SpSt-110</strain>
    </source>
</reference>
<gene>
    <name evidence="1" type="ORF">ENM60_02010</name>
</gene>
<proteinExistence type="predicted"/>
<sequence>MGSSARSKPKSLGLRLEDISENDIEEIAFKVEEAVRKYIEERTGRRGEVEVVVKVSRDGESLNILIDVGLRGGLPGRIPDLDSLLGDSIRVGRMEFEKLIIGFSREAS</sequence>
<dbReference type="EMBL" id="DRYK01000028">
    <property type="protein sequence ID" value="HHP67556.1"/>
    <property type="molecule type" value="Genomic_DNA"/>
</dbReference>
<organism evidence="1">
    <name type="scientific">Thermogladius calderae</name>
    <dbReference type="NCBI Taxonomy" id="1200300"/>
    <lineage>
        <taxon>Archaea</taxon>
        <taxon>Thermoproteota</taxon>
        <taxon>Thermoprotei</taxon>
        <taxon>Desulfurococcales</taxon>
        <taxon>Desulfurococcaceae</taxon>
        <taxon>Thermogladius</taxon>
    </lineage>
</organism>
<dbReference type="Gene3D" id="3.30.300.100">
    <property type="entry name" value="MTH677-like"/>
    <property type="match status" value="1"/>
</dbReference>
<comment type="caution">
    <text evidence="1">The sequence shown here is derived from an EMBL/GenBank/DDBJ whole genome shotgun (WGS) entry which is preliminary data.</text>
</comment>
<accession>A0A7J3XY13</accession>
<dbReference type="InterPro" id="IPR035954">
    <property type="entry name" value="MTH677-like_sf"/>
</dbReference>
<evidence type="ECO:0008006" key="2">
    <source>
        <dbReference type="Google" id="ProtNLM"/>
    </source>
</evidence>
<name>A0A7J3XY13_9CREN</name>
<evidence type="ECO:0000313" key="1">
    <source>
        <dbReference type="EMBL" id="HHP67556.1"/>
    </source>
</evidence>